<keyword evidence="2" id="KW-1185">Reference proteome</keyword>
<accession>A0ABP6C923</accession>
<dbReference type="RefSeq" id="WP_344544315.1">
    <property type="nucleotide sequence ID" value="NZ_BAAATD010000006.1"/>
</dbReference>
<reference evidence="2" key="1">
    <citation type="journal article" date="2019" name="Int. J. Syst. Evol. Microbiol.">
        <title>The Global Catalogue of Microorganisms (GCM) 10K type strain sequencing project: providing services to taxonomists for standard genome sequencing and annotation.</title>
        <authorList>
            <consortium name="The Broad Institute Genomics Platform"/>
            <consortium name="The Broad Institute Genome Sequencing Center for Infectious Disease"/>
            <person name="Wu L."/>
            <person name="Ma J."/>
        </authorList>
    </citation>
    <scope>NUCLEOTIDE SEQUENCE [LARGE SCALE GENOMIC DNA]</scope>
    <source>
        <strain evidence="2">JCM 6833</strain>
    </source>
</reference>
<name>A0ABP6C923_9ACTN</name>
<dbReference type="Proteomes" id="UP001501509">
    <property type="component" value="Unassembled WGS sequence"/>
</dbReference>
<comment type="caution">
    <text evidence="1">The sequence shown here is derived from an EMBL/GenBank/DDBJ whole genome shotgun (WGS) entry which is preliminary data.</text>
</comment>
<gene>
    <name evidence="1" type="ORF">GCM10010411_48440</name>
</gene>
<protein>
    <submittedName>
        <fullName evidence="1">Uncharacterized protein</fullName>
    </submittedName>
</protein>
<dbReference type="EMBL" id="BAAATD010000006">
    <property type="protein sequence ID" value="GAA2608532.1"/>
    <property type="molecule type" value="Genomic_DNA"/>
</dbReference>
<evidence type="ECO:0000313" key="1">
    <source>
        <dbReference type="EMBL" id="GAA2608532.1"/>
    </source>
</evidence>
<evidence type="ECO:0000313" key="2">
    <source>
        <dbReference type="Proteomes" id="UP001501509"/>
    </source>
</evidence>
<sequence>MPAKIEVPANEVGRGFPIQVDASVPAGTRVKISATWVLSTKGTVTTEAIVGY</sequence>
<proteinExistence type="predicted"/>
<organism evidence="1 2">
    <name type="scientific">Actinomadura fulvescens</name>
    <dbReference type="NCBI Taxonomy" id="46160"/>
    <lineage>
        <taxon>Bacteria</taxon>
        <taxon>Bacillati</taxon>
        <taxon>Actinomycetota</taxon>
        <taxon>Actinomycetes</taxon>
        <taxon>Streptosporangiales</taxon>
        <taxon>Thermomonosporaceae</taxon>
        <taxon>Actinomadura</taxon>
    </lineage>
</organism>